<organism evidence="10 11">
    <name type="scientific">Phenylobacterium soli</name>
    <dbReference type="NCBI Taxonomy" id="2170551"/>
    <lineage>
        <taxon>Bacteria</taxon>
        <taxon>Pseudomonadati</taxon>
        <taxon>Pseudomonadota</taxon>
        <taxon>Alphaproteobacteria</taxon>
        <taxon>Caulobacterales</taxon>
        <taxon>Caulobacteraceae</taxon>
        <taxon>Phenylobacterium</taxon>
    </lineage>
</organism>
<dbReference type="InterPro" id="IPR015422">
    <property type="entry name" value="PyrdxlP-dep_Trfase_small"/>
</dbReference>
<keyword evidence="4 10" id="KW-0456">Lyase</keyword>
<dbReference type="OrthoDB" id="9790858at2"/>
<dbReference type="NCBIfam" id="TIGR01324">
    <property type="entry name" value="cysta_beta_ly_B"/>
    <property type="match status" value="1"/>
</dbReference>
<evidence type="ECO:0000256" key="9">
    <source>
        <dbReference type="RuleBase" id="RU362118"/>
    </source>
</evidence>
<dbReference type="SUPFAM" id="SSF53383">
    <property type="entry name" value="PLP-dependent transferases"/>
    <property type="match status" value="1"/>
</dbReference>
<dbReference type="AlphaFoldDB" id="A0A328AKY7"/>
<dbReference type="GO" id="GO:0019450">
    <property type="term" value="P:L-cysteine catabolic process to pyruvate"/>
    <property type="evidence" value="ECO:0007669"/>
    <property type="project" value="TreeGrafter"/>
</dbReference>
<dbReference type="InterPro" id="IPR015421">
    <property type="entry name" value="PyrdxlP-dep_Trfase_major"/>
</dbReference>
<reference evidence="11" key="1">
    <citation type="submission" date="2018-05" db="EMBL/GenBank/DDBJ databases">
        <authorList>
            <person name="Li X."/>
        </authorList>
    </citation>
    <scope>NUCLEOTIDE SEQUENCE [LARGE SCALE GENOMIC DNA]</scope>
    <source>
        <strain evidence="11">LX32</strain>
    </source>
</reference>
<evidence type="ECO:0000256" key="2">
    <source>
        <dbReference type="ARBA" id="ARBA00009077"/>
    </source>
</evidence>
<protein>
    <submittedName>
        <fullName evidence="10">Cystathionine beta-lyase</fullName>
        <ecNumber evidence="10">4.4.1.8</ecNumber>
    </submittedName>
</protein>
<evidence type="ECO:0000256" key="4">
    <source>
        <dbReference type="ARBA" id="ARBA00023239"/>
    </source>
</evidence>
<proteinExistence type="inferred from homology"/>
<accession>A0A328AKY7</accession>
<dbReference type="Pfam" id="PF01053">
    <property type="entry name" value="Cys_Met_Meta_PP"/>
    <property type="match status" value="1"/>
</dbReference>
<dbReference type="EC" id="4.4.1.8" evidence="10"/>
<comment type="caution">
    <text evidence="10">The sequence shown here is derived from an EMBL/GenBank/DDBJ whole genome shotgun (WGS) entry which is preliminary data.</text>
</comment>
<evidence type="ECO:0000256" key="1">
    <source>
        <dbReference type="ARBA" id="ARBA00001933"/>
    </source>
</evidence>
<keyword evidence="11" id="KW-1185">Reference proteome</keyword>
<keyword evidence="3 8" id="KW-0663">Pyridoxal phosphate</keyword>
<dbReference type="Gene3D" id="3.90.1150.10">
    <property type="entry name" value="Aspartate Aminotransferase, domain 1"/>
    <property type="match status" value="1"/>
</dbReference>
<dbReference type="GO" id="GO:0030170">
    <property type="term" value="F:pyridoxal phosphate binding"/>
    <property type="evidence" value="ECO:0007669"/>
    <property type="project" value="InterPro"/>
</dbReference>
<dbReference type="RefSeq" id="WP_111529027.1">
    <property type="nucleotide sequence ID" value="NZ_JBHRSG010000003.1"/>
</dbReference>
<evidence type="ECO:0000256" key="5">
    <source>
        <dbReference type="ARBA" id="ARBA00046315"/>
    </source>
</evidence>
<comment type="cofactor">
    <cofactor evidence="1 9">
        <name>pyridoxal 5'-phosphate</name>
        <dbReference type="ChEBI" id="CHEBI:597326"/>
    </cofactor>
</comment>
<comment type="similarity">
    <text evidence="2 9">Belongs to the trans-sulfuration enzymes family.</text>
</comment>
<sequence length="390" mass="41591">MAEETRLIRAGAAHGAQKELVKTVAPPIQKGSTVLLPNAAALYDDDNYITYGRQGLAAHEALKEGLAVLEGAVGVALYPSGVAALTGALLAVLKAGDEILVTDTVYKPTRRFCDKVLKPFGVTTTYYDPATPPETLVGGASAATRLILMESPGSLSFEMQDMAAVAKLAAGRKILTAADNTWGAGLTYKPLEHGVDISIQALTKYVGGHSDVFMGSAAARDPAIVRALNDGVLNMGWAVSPEDAYQMLRGLRTLPVRMARHAESGLDVARWLMLQPEVARVIHPGLPESPDHALWARDYTGACGLFSFVLKPGSQAAVDAFLDALELFGLGFSWGGFESLAIHCDPQFKTRSFKRDYGGPMIRLHVGLENPQDLMADLRQALSVYAEAVG</sequence>
<feature type="modified residue" description="N6-(pyridoxal phosphate)lysine" evidence="8">
    <location>
        <position position="204"/>
    </location>
</feature>
<evidence type="ECO:0000256" key="8">
    <source>
        <dbReference type="PIRSR" id="PIRSR001434-2"/>
    </source>
</evidence>
<dbReference type="InterPro" id="IPR000277">
    <property type="entry name" value="Cys/Met-Metab_PyrdxlP-dep_enz"/>
</dbReference>
<dbReference type="InterPro" id="IPR054542">
    <property type="entry name" value="Cys_met_metab_PP"/>
</dbReference>
<gene>
    <name evidence="10" type="primary">metC</name>
    <name evidence="10" type="ORF">DJ017_12520</name>
</gene>
<evidence type="ECO:0000256" key="3">
    <source>
        <dbReference type="ARBA" id="ARBA00022898"/>
    </source>
</evidence>
<dbReference type="Gene3D" id="3.40.640.10">
    <property type="entry name" value="Type I PLP-dependent aspartate aminotransferase-like (Major domain)"/>
    <property type="match status" value="1"/>
</dbReference>
<comment type="catalytic activity">
    <reaction evidence="7">
        <text>an S-substituted L-cysteine + H2O = a thiol + pyruvate + NH4(+)</text>
        <dbReference type="Rhea" id="RHEA:18121"/>
        <dbReference type="ChEBI" id="CHEBI:15361"/>
        <dbReference type="ChEBI" id="CHEBI:15377"/>
        <dbReference type="ChEBI" id="CHEBI:28938"/>
        <dbReference type="ChEBI" id="CHEBI:29256"/>
        <dbReference type="ChEBI" id="CHEBI:58717"/>
        <dbReference type="EC" id="4.4.1.13"/>
    </reaction>
</comment>
<name>A0A328AKY7_9CAUL</name>
<dbReference type="EMBL" id="QFYQ01000001">
    <property type="protein sequence ID" value="RAK55279.1"/>
    <property type="molecule type" value="Genomic_DNA"/>
</dbReference>
<dbReference type="PIRSF" id="PIRSF001434">
    <property type="entry name" value="CGS"/>
    <property type="match status" value="1"/>
</dbReference>
<dbReference type="GO" id="GO:0047804">
    <property type="term" value="F:cysteine-S-conjugate beta-lyase activity"/>
    <property type="evidence" value="ECO:0007669"/>
    <property type="project" value="UniProtKB-EC"/>
</dbReference>
<dbReference type="PROSITE" id="PS00868">
    <property type="entry name" value="CYS_MET_METAB_PP"/>
    <property type="match status" value="1"/>
</dbReference>
<dbReference type="Proteomes" id="UP000249254">
    <property type="component" value="Unassembled WGS sequence"/>
</dbReference>
<evidence type="ECO:0000256" key="7">
    <source>
        <dbReference type="ARBA" id="ARBA00047625"/>
    </source>
</evidence>
<dbReference type="GO" id="GO:0019346">
    <property type="term" value="P:transsulfuration"/>
    <property type="evidence" value="ECO:0007669"/>
    <property type="project" value="InterPro"/>
</dbReference>
<evidence type="ECO:0000256" key="6">
    <source>
        <dbReference type="ARBA" id="ARBA00047517"/>
    </source>
</evidence>
<dbReference type="PANTHER" id="PTHR43500:SF1">
    <property type="entry name" value="CYSTATHIONINE BETA-LYASE-RELATED"/>
    <property type="match status" value="1"/>
</dbReference>
<dbReference type="PANTHER" id="PTHR43500">
    <property type="entry name" value="CYSTATHIONINE BETA-LYASE-RELATED"/>
    <property type="match status" value="1"/>
</dbReference>
<evidence type="ECO:0000313" key="10">
    <source>
        <dbReference type="EMBL" id="RAK55279.1"/>
    </source>
</evidence>
<comment type="pathway">
    <text evidence="5">Amino-acid biosynthesis; L-methionine biosynthesis via de novo pathway; L-homocysteine from L-cystathionine: step 1/1.</text>
</comment>
<dbReference type="InterPro" id="IPR015424">
    <property type="entry name" value="PyrdxlP-dep_Trfase"/>
</dbReference>
<dbReference type="InterPro" id="IPR006233">
    <property type="entry name" value="Cys_b_lyase_bac"/>
</dbReference>
<evidence type="ECO:0000313" key="11">
    <source>
        <dbReference type="Proteomes" id="UP000249254"/>
    </source>
</evidence>
<comment type="catalytic activity">
    <reaction evidence="6">
        <text>L,L-cystathionine + H2O = L-homocysteine + pyruvate + NH4(+)</text>
        <dbReference type="Rhea" id="RHEA:13965"/>
        <dbReference type="ChEBI" id="CHEBI:15361"/>
        <dbReference type="ChEBI" id="CHEBI:15377"/>
        <dbReference type="ChEBI" id="CHEBI:28938"/>
        <dbReference type="ChEBI" id="CHEBI:58161"/>
        <dbReference type="ChEBI" id="CHEBI:58199"/>
    </reaction>
</comment>